<name>A0A0L0CA13_LUCCU</name>
<reference evidence="2 3" key="1">
    <citation type="journal article" date="2015" name="Nat. Commun.">
        <title>Lucilia cuprina genome unlocks parasitic fly biology to underpin future interventions.</title>
        <authorList>
            <person name="Anstead C.A."/>
            <person name="Korhonen P.K."/>
            <person name="Young N.D."/>
            <person name="Hall R.S."/>
            <person name="Jex A.R."/>
            <person name="Murali S.C."/>
            <person name="Hughes D.S."/>
            <person name="Lee S.F."/>
            <person name="Perry T."/>
            <person name="Stroehlein A.J."/>
            <person name="Ansell B.R."/>
            <person name="Breugelmans B."/>
            <person name="Hofmann A."/>
            <person name="Qu J."/>
            <person name="Dugan S."/>
            <person name="Lee S.L."/>
            <person name="Chao H."/>
            <person name="Dinh H."/>
            <person name="Han Y."/>
            <person name="Doddapaneni H.V."/>
            <person name="Worley K.C."/>
            <person name="Muzny D.M."/>
            <person name="Ioannidis P."/>
            <person name="Waterhouse R.M."/>
            <person name="Zdobnov E.M."/>
            <person name="James P.J."/>
            <person name="Bagnall N.H."/>
            <person name="Kotze A.C."/>
            <person name="Gibbs R.A."/>
            <person name="Richards S."/>
            <person name="Batterham P."/>
            <person name="Gasser R.B."/>
        </authorList>
    </citation>
    <scope>NUCLEOTIDE SEQUENCE [LARGE SCALE GENOMIC DNA]</scope>
    <source>
        <strain evidence="2 3">LS</strain>
        <tissue evidence="2">Full body</tissue>
    </source>
</reference>
<feature type="region of interest" description="Disordered" evidence="1">
    <location>
        <begin position="210"/>
        <end position="280"/>
    </location>
</feature>
<dbReference type="Proteomes" id="UP000037069">
    <property type="component" value="Unassembled WGS sequence"/>
</dbReference>
<sequence>MSKQYCNFSVVIISYLNLINAASISLHPLISSTYKPSILLLPPGFESPKAPHQPMLYPYAVSSASLASRPTSRTLQASTTAGWIPLAAKDLPLIPTTPTLNSYSVPVLEDRISHDERQYLSPLNNDGPVFESIVYGTWKPDPPLQPVKILNDTKQQQKQDNGGSININASGLVVDGNVYNKTINRQHGGFIGHIQQKPTKVDRQSLQKYKNEKLSTTSSSLEHKSKESTEMSSEQKLQRKLKKQGRQKIRPISTTTEQTSIERNPNREEATTTTTAMTQKENIQYQPTVVIKVNSTDPKLMEVVKQINESIEIKYNHKQTSTHSIDMMTTASVNNNNDRKDDHIDDSNEELGVLKTQFATKSTEFMSTEPQFNYEDDTEDVAEILENISATRRSWPTDFMDESLDTTETTNQQTNQTNEMDYSAIDGNESDPSEIPFALSALNIPPSLWPKLPGNITKLGKPYQTQSSAEEPALCVPITVREQNMINSKELVYIERVFCFPMPPSSTTSENSSITGSTTTLRSATKAKVQNYNDFIDSTLRVTNISNSNFKSQLWEQL</sequence>
<evidence type="ECO:0000256" key="1">
    <source>
        <dbReference type="SAM" id="MobiDB-lite"/>
    </source>
</evidence>
<comment type="caution">
    <text evidence="2">The sequence shown here is derived from an EMBL/GenBank/DDBJ whole genome shotgun (WGS) entry which is preliminary data.</text>
</comment>
<evidence type="ECO:0000313" key="3">
    <source>
        <dbReference type="Proteomes" id="UP000037069"/>
    </source>
</evidence>
<organism evidence="2 3">
    <name type="scientific">Lucilia cuprina</name>
    <name type="common">Green bottle fly</name>
    <name type="synonym">Australian sheep blowfly</name>
    <dbReference type="NCBI Taxonomy" id="7375"/>
    <lineage>
        <taxon>Eukaryota</taxon>
        <taxon>Metazoa</taxon>
        <taxon>Ecdysozoa</taxon>
        <taxon>Arthropoda</taxon>
        <taxon>Hexapoda</taxon>
        <taxon>Insecta</taxon>
        <taxon>Pterygota</taxon>
        <taxon>Neoptera</taxon>
        <taxon>Endopterygota</taxon>
        <taxon>Diptera</taxon>
        <taxon>Brachycera</taxon>
        <taxon>Muscomorpha</taxon>
        <taxon>Oestroidea</taxon>
        <taxon>Calliphoridae</taxon>
        <taxon>Luciliinae</taxon>
        <taxon>Lucilia</taxon>
    </lineage>
</organism>
<gene>
    <name evidence="2" type="ORF">FF38_02438</name>
</gene>
<dbReference type="OMA" id="VYGTWKP"/>
<keyword evidence="3" id="KW-1185">Reference proteome</keyword>
<feature type="compositionally biased region" description="Polar residues" evidence="1">
    <location>
        <begin position="252"/>
        <end position="263"/>
    </location>
</feature>
<protein>
    <submittedName>
        <fullName evidence="2">Uncharacterized protein</fullName>
    </submittedName>
</protein>
<dbReference type="OrthoDB" id="8029146at2759"/>
<dbReference type="AlphaFoldDB" id="A0A0L0CA13"/>
<dbReference type="EMBL" id="JRES01000678">
    <property type="protein sequence ID" value="KNC29268.1"/>
    <property type="molecule type" value="Genomic_DNA"/>
</dbReference>
<evidence type="ECO:0000313" key="2">
    <source>
        <dbReference type="EMBL" id="KNC29268.1"/>
    </source>
</evidence>
<proteinExistence type="predicted"/>
<feature type="compositionally biased region" description="Basic residues" evidence="1">
    <location>
        <begin position="238"/>
        <end position="249"/>
    </location>
</feature>
<accession>A0A0L0CA13</accession>